<dbReference type="InterPro" id="IPR000182">
    <property type="entry name" value="GNAT_dom"/>
</dbReference>
<dbReference type="GO" id="GO:0005737">
    <property type="term" value="C:cytoplasm"/>
    <property type="evidence" value="ECO:0007669"/>
    <property type="project" value="TreeGrafter"/>
</dbReference>
<reference evidence="7" key="1">
    <citation type="submission" date="2021-02" db="EMBL/GenBank/DDBJ databases">
        <title>Psilocybe cubensis genome.</title>
        <authorList>
            <person name="Mckernan K.J."/>
            <person name="Crawford S."/>
            <person name="Trippe A."/>
            <person name="Kane L.T."/>
            <person name="Mclaughlin S."/>
        </authorList>
    </citation>
    <scope>NUCLEOTIDE SEQUENCE [LARGE SCALE GENOMIC DNA]</scope>
    <source>
        <strain evidence="7">MGC-MH-2018</strain>
    </source>
</reference>
<dbReference type="InterPro" id="IPR011323">
    <property type="entry name" value="Mss4/transl-control_tumour"/>
</dbReference>
<dbReference type="Pfam" id="PF13673">
    <property type="entry name" value="Acetyltransf_10"/>
    <property type="match status" value="1"/>
</dbReference>
<dbReference type="InterPro" id="IPR011057">
    <property type="entry name" value="Mss4-like_sf"/>
</dbReference>
<organism evidence="7">
    <name type="scientific">Psilocybe cubensis</name>
    <name type="common">Psychedelic mushroom</name>
    <name type="synonym">Stropharia cubensis</name>
    <dbReference type="NCBI Taxonomy" id="181762"/>
    <lineage>
        <taxon>Eukaryota</taxon>
        <taxon>Fungi</taxon>
        <taxon>Dikarya</taxon>
        <taxon>Basidiomycota</taxon>
        <taxon>Agaricomycotina</taxon>
        <taxon>Agaricomycetes</taxon>
        <taxon>Agaricomycetidae</taxon>
        <taxon>Agaricales</taxon>
        <taxon>Agaricineae</taxon>
        <taxon>Strophariaceae</taxon>
        <taxon>Psilocybe</taxon>
    </lineage>
</organism>
<dbReference type="GO" id="GO:0015031">
    <property type="term" value="P:protein transport"/>
    <property type="evidence" value="ECO:0007669"/>
    <property type="project" value="UniProtKB-KW"/>
</dbReference>
<dbReference type="PROSITE" id="PS51186">
    <property type="entry name" value="GNAT"/>
    <property type="match status" value="1"/>
</dbReference>
<evidence type="ECO:0000256" key="1">
    <source>
        <dbReference type="ARBA" id="ARBA00022448"/>
    </source>
</evidence>
<evidence type="ECO:0000256" key="5">
    <source>
        <dbReference type="ARBA" id="ARBA00023315"/>
    </source>
</evidence>
<dbReference type="SUPFAM" id="SSF55729">
    <property type="entry name" value="Acyl-CoA N-acyltransferases (Nat)"/>
    <property type="match status" value="1"/>
</dbReference>
<comment type="caution">
    <text evidence="7">The sequence shown here is derived from an EMBL/GenBank/DDBJ whole genome shotgun (WGS) entry which is preliminary data.</text>
</comment>
<dbReference type="InterPro" id="IPR051635">
    <property type="entry name" value="SNAT-like"/>
</dbReference>
<keyword evidence="4" id="KW-0653">Protein transport</keyword>
<feature type="domain" description="N-acetyltransferase" evidence="6">
    <location>
        <begin position="3"/>
        <end position="171"/>
    </location>
</feature>
<dbReference type="PROSITE" id="PS51796">
    <property type="entry name" value="MSS4"/>
    <property type="match status" value="1"/>
</dbReference>
<name>A0A8H7XWX3_PSICU</name>
<dbReference type="GO" id="GO:0004059">
    <property type="term" value="F:aralkylamine N-acetyltransferase activity"/>
    <property type="evidence" value="ECO:0007669"/>
    <property type="project" value="TreeGrafter"/>
</dbReference>
<dbReference type="Pfam" id="PF04421">
    <property type="entry name" value="Mss4"/>
    <property type="match status" value="1"/>
</dbReference>
<evidence type="ECO:0000313" key="7">
    <source>
        <dbReference type="EMBL" id="KAG5167214.1"/>
    </source>
</evidence>
<keyword evidence="2" id="KW-0344">Guanine-nucleotide releasing factor</keyword>
<dbReference type="CDD" id="cd04301">
    <property type="entry name" value="NAT_SF"/>
    <property type="match status" value="1"/>
</dbReference>
<keyword evidence="5" id="KW-0012">Acyltransferase</keyword>
<dbReference type="InterPro" id="IPR007515">
    <property type="entry name" value="Mss4"/>
</dbReference>
<evidence type="ECO:0000256" key="2">
    <source>
        <dbReference type="ARBA" id="ARBA00022658"/>
    </source>
</evidence>
<dbReference type="PANTHER" id="PTHR10908">
    <property type="entry name" value="SEROTONIN N-ACETYLTRANSFERASE"/>
    <property type="match status" value="1"/>
</dbReference>
<keyword evidence="1" id="KW-0813">Transport</keyword>
<proteinExistence type="predicted"/>
<evidence type="ECO:0000256" key="4">
    <source>
        <dbReference type="ARBA" id="ARBA00022927"/>
    </source>
</evidence>
<evidence type="ECO:0000259" key="6">
    <source>
        <dbReference type="PROSITE" id="PS51186"/>
    </source>
</evidence>
<protein>
    <recommendedName>
        <fullName evidence="6">N-acetyltransferase domain-containing protein</fullName>
    </recommendedName>
</protein>
<dbReference type="InterPro" id="IPR016181">
    <property type="entry name" value="Acyl_CoA_acyltransferase"/>
</dbReference>
<keyword evidence="3" id="KW-0808">Transferase</keyword>
<dbReference type="Gene3D" id="3.40.630.30">
    <property type="match status" value="1"/>
</dbReference>
<dbReference type="EMBL" id="JAFIQS010000007">
    <property type="protein sequence ID" value="KAG5167214.1"/>
    <property type="molecule type" value="Genomic_DNA"/>
</dbReference>
<dbReference type="SUPFAM" id="SSF51316">
    <property type="entry name" value="Mss4-like"/>
    <property type="match status" value="1"/>
</dbReference>
<gene>
    <name evidence="7" type="ORF">JR316_007557</name>
</gene>
<accession>A0A8H7XWX3</accession>
<dbReference type="Gene3D" id="2.170.150.10">
    <property type="entry name" value="Metal Binding Protein, Guanine Nucleotide Exchange Factor, Chain A"/>
    <property type="match status" value="1"/>
</dbReference>
<evidence type="ECO:0000256" key="3">
    <source>
        <dbReference type="ARBA" id="ARBA00022679"/>
    </source>
</evidence>
<dbReference type="AlphaFoldDB" id="A0A8H7XWX3"/>
<dbReference type="PANTHER" id="PTHR10908:SF0">
    <property type="entry name" value="SEROTONIN N-ACETYLTRANSFERASE"/>
    <property type="match status" value="1"/>
</dbReference>
<sequence>MALIFDYVPSYDIPAALEIEKQGYPEDEAGTESSFRLRQSQAGNLFLGAYEPTSGSERRLIGYICSTLSPSPTLSHDSMSTHVPNSSSVCIHSVCVSPSHQRRGIGLSLLKEYITRLEKARAGGYANYRRVLLITHENLRDFYEKAGFEWLGKSEVVHGSRPWFEMRRELHSAQGVIETPVKTAKENAIPPGILEALQRPKDVFPSSKLVSDFPNGLPELIEPDEKNPGTSFNKYDLICPRNGCGSVILKRGGGKWTERESVQLEPEGYSQPELPPLPIPPETAQWWLITPSILQFENIGRTHSVHPLSEGGRVIRFLTCGECDLGPLGWCVEGGSEFWLACSRVGYDA</sequence>
<dbReference type="GO" id="GO:0005085">
    <property type="term" value="F:guanyl-nucleotide exchange factor activity"/>
    <property type="evidence" value="ECO:0007669"/>
    <property type="project" value="UniProtKB-KW"/>
</dbReference>
<dbReference type="GO" id="GO:0007264">
    <property type="term" value="P:small GTPase-mediated signal transduction"/>
    <property type="evidence" value="ECO:0007669"/>
    <property type="project" value="InterPro"/>
</dbReference>